<dbReference type="EMBL" id="LHPI01000004">
    <property type="protein sequence ID" value="KOO08420.1"/>
    <property type="molecule type" value="Genomic_DNA"/>
</dbReference>
<feature type="domain" description="GP-PDE" evidence="1">
    <location>
        <begin position="1"/>
        <end position="234"/>
    </location>
</feature>
<dbReference type="Pfam" id="PF03009">
    <property type="entry name" value="GDPD"/>
    <property type="match status" value="1"/>
</dbReference>
<dbReference type="PATRIC" id="fig|171383.3.peg.1582"/>
<reference evidence="3" key="1">
    <citation type="submission" date="2015-08" db="EMBL/GenBank/DDBJ databases">
        <title>Vibrio galatheae sp. nov., a novel member of the Vibrionaceae family isolated from the Solomon Islands.</title>
        <authorList>
            <person name="Giubergia S."/>
            <person name="Machado H."/>
            <person name="Mateiu R.V."/>
            <person name="Gram L."/>
        </authorList>
    </citation>
    <scope>NUCLEOTIDE SEQUENCE [LARGE SCALE GENOMIC DNA]</scope>
    <source>
        <strain evidence="3">DSM 19134</strain>
    </source>
</reference>
<dbReference type="PANTHER" id="PTHR46211">
    <property type="entry name" value="GLYCEROPHOSPHORYL DIESTER PHOSPHODIESTERASE"/>
    <property type="match status" value="1"/>
</dbReference>
<keyword evidence="3" id="KW-1185">Reference proteome</keyword>
<dbReference type="PANTHER" id="PTHR46211:SF1">
    <property type="entry name" value="GLYCEROPHOSPHODIESTER PHOSPHODIESTERASE, CYTOPLASMIC"/>
    <property type="match status" value="1"/>
</dbReference>
<organism evidence="2 3">
    <name type="scientific">Vibrio hepatarius</name>
    <dbReference type="NCBI Taxonomy" id="171383"/>
    <lineage>
        <taxon>Bacteria</taxon>
        <taxon>Pseudomonadati</taxon>
        <taxon>Pseudomonadota</taxon>
        <taxon>Gammaproteobacteria</taxon>
        <taxon>Vibrionales</taxon>
        <taxon>Vibrionaceae</taxon>
        <taxon>Vibrio</taxon>
        <taxon>Vibrio oreintalis group</taxon>
    </lineage>
</organism>
<dbReference type="RefSeq" id="WP_053408578.1">
    <property type="nucleotide sequence ID" value="NZ_DAIPHI010000001.1"/>
</dbReference>
<dbReference type="PROSITE" id="PS51704">
    <property type="entry name" value="GP_PDE"/>
    <property type="match status" value="1"/>
</dbReference>
<accession>A0A0M0I262</accession>
<dbReference type="Proteomes" id="UP000037530">
    <property type="component" value="Unassembled WGS sequence"/>
</dbReference>
<gene>
    <name evidence="2" type="ORF">AKJ31_07690</name>
</gene>
<protein>
    <submittedName>
        <fullName evidence="2">Glycerophosphodiester phosphodiesterase</fullName>
    </submittedName>
</protein>
<dbReference type="AlphaFoldDB" id="A0A0M0I262"/>
<dbReference type="InterPro" id="IPR030395">
    <property type="entry name" value="GP_PDE_dom"/>
</dbReference>
<dbReference type="GO" id="GO:0006629">
    <property type="term" value="P:lipid metabolic process"/>
    <property type="evidence" value="ECO:0007669"/>
    <property type="project" value="InterPro"/>
</dbReference>
<dbReference type="OrthoDB" id="9795622at2"/>
<evidence type="ECO:0000313" key="3">
    <source>
        <dbReference type="Proteomes" id="UP000037530"/>
    </source>
</evidence>
<dbReference type="Gene3D" id="3.20.20.190">
    <property type="entry name" value="Phosphatidylinositol (PI) phosphodiesterase"/>
    <property type="match status" value="1"/>
</dbReference>
<dbReference type="STRING" id="171383.AKJ31_07690"/>
<name>A0A0M0I262_9VIBR</name>
<dbReference type="GO" id="GO:0008081">
    <property type="term" value="F:phosphoric diester hydrolase activity"/>
    <property type="evidence" value="ECO:0007669"/>
    <property type="project" value="InterPro"/>
</dbReference>
<proteinExistence type="predicted"/>
<comment type="caution">
    <text evidence="2">The sequence shown here is derived from an EMBL/GenBank/DDBJ whole genome shotgun (WGS) entry which is preliminary data.</text>
</comment>
<evidence type="ECO:0000259" key="1">
    <source>
        <dbReference type="PROSITE" id="PS51704"/>
    </source>
</evidence>
<evidence type="ECO:0000313" key="2">
    <source>
        <dbReference type="EMBL" id="KOO08420.1"/>
    </source>
</evidence>
<sequence>MIVVGHRGVAGHFPENSRASILAAIELGLEWVEVDIQPTLDNVLVVCHDHTVDRCSNGSGRIDELTLKQLKELDFGNWFDTDFVGESIMTLEELLQLAQVNNLKLNLEVKIDRHDAQAVCELVTQTLNKAEVDKDNIMLSSFSADVIRHLHQLLPDYRLGVLSERLTGKVKALLREVDAFSCNLNHLWTNKKHVATLQAEGYQVWCYTVNNPRRLKHLSNLNAIFSDFPARFLL</sequence>
<dbReference type="InterPro" id="IPR017946">
    <property type="entry name" value="PLC-like_Pdiesterase_TIM-brl"/>
</dbReference>
<dbReference type="SUPFAM" id="SSF51695">
    <property type="entry name" value="PLC-like phosphodiesterases"/>
    <property type="match status" value="1"/>
</dbReference>